<accession>A0A9E7DJ94</accession>
<name>A0A9E7DJ94_9FIRM</name>
<dbReference type="InterPro" id="IPR020483">
    <property type="entry name" value="Uncharacterised_YgbA"/>
</dbReference>
<sequence>MIKEKTFPILKNKIPIDKDKEAAKKLFEKKLFLLMAAIYCEDMVRGNKKSISKYKFEEGIDEFINKNPKLWKCKINDTYYELIMKAFRHTDRCPHSFYKTFCHQCPATCYKSQDLENIEPIMKYAGRKIMMKHPIIGLKFVINLLMAKNLINKNKDREN</sequence>
<dbReference type="RefSeq" id="WP_249242546.1">
    <property type="nucleotide sequence ID" value="NZ_CP096649.1"/>
</dbReference>
<dbReference type="Proteomes" id="UP000831151">
    <property type="component" value="Chromosome"/>
</dbReference>
<evidence type="ECO:0000313" key="1">
    <source>
        <dbReference type="EMBL" id="UQK59024.1"/>
    </source>
</evidence>
<gene>
    <name evidence="1" type="ORF">M1R53_07215</name>
</gene>
<keyword evidence="2" id="KW-1185">Reference proteome</keyword>
<dbReference type="Pfam" id="PF11756">
    <property type="entry name" value="YgbA_NO"/>
    <property type="match status" value="1"/>
</dbReference>
<reference evidence="1" key="1">
    <citation type="submission" date="2022-04" db="EMBL/GenBank/DDBJ databases">
        <title>Complete genome sequences of Ezakiella coagulans and Fenollaria massiliensis.</title>
        <authorList>
            <person name="France M.T."/>
            <person name="Clifford J."/>
            <person name="Narina S."/>
            <person name="Rutt L."/>
            <person name="Ravel J."/>
        </authorList>
    </citation>
    <scope>NUCLEOTIDE SEQUENCE</scope>
    <source>
        <strain evidence="1">C0061C2</strain>
    </source>
</reference>
<evidence type="ECO:0000313" key="2">
    <source>
        <dbReference type="Proteomes" id="UP000831151"/>
    </source>
</evidence>
<dbReference type="AlphaFoldDB" id="A0A9E7DJ94"/>
<organism evidence="1 2">
    <name type="scientific">Fenollaria massiliensis</name>
    <dbReference type="NCBI Taxonomy" id="938288"/>
    <lineage>
        <taxon>Bacteria</taxon>
        <taxon>Bacillati</taxon>
        <taxon>Bacillota</taxon>
        <taxon>Clostridia</taxon>
        <taxon>Eubacteriales</taxon>
        <taxon>Fenollaria</taxon>
    </lineage>
</organism>
<protein>
    <submittedName>
        <fullName evidence="1">Nitrous oxide-stimulated promoter family protein</fullName>
    </submittedName>
</protein>
<dbReference type="KEGG" id="fms:M1R53_07215"/>
<dbReference type="EMBL" id="CP096649">
    <property type="protein sequence ID" value="UQK59024.1"/>
    <property type="molecule type" value="Genomic_DNA"/>
</dbReference>
<proteinExistence type="predicted"/>